<dbReference type="Proteomes" id="UP000288388">
    <property type="component" value="Unassembled WGS sequence"/>
</dbReference>
<reference evidence="4 5" key="1">
    <citation type="submission" date="2018-12" db="EMBL/GenBank/DDBJ databases">
        <title>A novel vanA-carrying plasmid in a clinical isolate of Enterococcus avium.</title>
        <authorList>
            <person name="Bernasconi O.J."/>
            <person name="Luzzaro F."/>
            <person name="Endimiani A."/>
        </authorList>
    </citation>
    <scope>NUCLEOTIDE SEQUENCE [LARGE SCALE GENOMIC DNA]</scope>
    <source>
        <strain evidence="4 5">LC0559/18</strain>
    </source>
</reference>
<dbReference type="RefSeq" id="WP_127979922.1">
    <property type="nucleotide sequence ID" value="NZ_JBPFMR010000117.1"/>
</dbReference>
<gene>
    <name evidence="4" type="ORF">EK398_23105</name>
</gene>
<comment type="similarity">
    <text evidence="1">Belongs to the isochorismatase family.</text>
</comment>
<protein>
    <submittedName>
        <fullName evidence="4">Isochorismatase family protein</fullName>
    </submittedName>
</protein>
<dbReference type="Gene3D" id="3.40.50.850">
    <property type="entry name" value="Isochorismatase-like"/>
    <property type="match status" value="1"/>
</dbReference>
<accession>A0A437UI34</accession>
<evidence type="ECO:0000256" key="2">
    <source>
        <dbReference type="ARBA" id="ARBA00022801"/>
    </source>
</evidence>
<dbReference type="Pfam" id="PF00857">
    <property type="entry name" value="Isochorismatase"/>
    <property type="match status" value="1"/>
</dbReference>
<dbReference type="InterPro" id="IPR036380">
    <property type="entry name" value="Isochorismatase-like_sf"/>
</dbReference>
<dbReference type="PANTHER" id="PTHR43540">
    <property type="entry name" value="PEROXYUREIDOACRYLATE/UREIDOACRYLATE AMIDOHYDROLASE-RELATED"/>
    <property type="match status" value="1"/>
</dbReference>
<dbReference type="EMBL" id="RYZS01000002">
    <property type="protein sequence ID" value="RVU93306.1"/>
    <property type="molecule type" value="Genomic_DNA"/>
</dbReference>
<feature type="domain" description="Isochorismatase-like" evidence="3">
    <location>
        <begin position="4"/>
        <end position="151"/>
    </location>
</feature>
<proteinExistence type="inferred from homology"/>
<dbReference type="AlphaFoldDB" id="A0A437UI34"/>
<dbReference type="PANTHER" id="PTHR43540:SF6">
    <property type="entry name" value="ISOCHORISMATASE-LIKE DOMAIN-CONTAINING PROTEIN"/>
    <property type="match status" value="1"/>
</dbReference>
<dbReference type="InterPro" id="IPR000868">
    <property type="entry name" value="Isochorismatase-like_dom"/>
</dbReference>
<evidence type="ECO:0000256" key="1">
    <source>
        <dbReference type="ARBA" id="ARBA00006336"/>
    </source>
</evidence>
<evidence type="ECO:0000313" key="5">
    <source>
        <dbReference type="Proteomes" id="UP000288388"/>
    </source>
</evidence>
<organism evidence="4 5">
    <name type="scientific">Enterococcus avium</name>
    <name type="common">Streptococcus avium</name>
    <dbReference type="NCBI Taxonomy" id="33945"/>
    <lineage>
        <taxon>Bacteria</taxon>
        <taxon>Bacillati</taxon>
        <taxon>Bacillota</taxon>
        <taxon>Bacilli</taxon>
        <taxon>Lactobacillales</taxon>
        <taxon>Enterococcaceae</taxon>
        <taxon>Enterococcus</taxon>
    </lineage>
</organism>
<dbReference type="GO" id="GO:0016787">
    <property type="term" value="F:hydrolase activity"/>
    <property type="evidence" value="ECO:0007669"/>
    <property type="project" value="UniProtKB-KW"/>
</dbReference>
<evidence type="ECO:0000259" key="3">
    <source>
        <dbReference type="Pfam" id="PF00857"/>
    </source>
</evidence>
<comment type="caution">
    <text evidence="4">The sequence shown here is derived from an EMBL/GenBank/DDBJ whole genome shotgun (WGS) entry which is preliminary data.</text>
</comment>
<name>A0A437UI34_ENTAV</name>
<sequence>MSQTALLVVDIQKGTLAPLIGKENFLENVNGLIDYFHKENLPIVFIKKVGYGELSQKLRRKPEDLVISKIQMNTFKAPEFRSIISKHDFQKFVVVGLMSNACVQSTCKGALAENYPVTLIEDAHDSVIKPMRNIWNRRLQDLGVTIMTTKEYIKK</sequence>
<keyword evidence="2" id="KW-0378">Hydrolase</keyword>
<dbReference type="InterPro" id="IPR050272">
    <property type="entry name" value="Isochorismatase-like_hydrls"/>
</dbReference>
<evidence type="ECO:0000313" key="4">
    <source>
        <dbReference type="EMBL" id="RVU93306.1"/>
    </source>
</evidence>
<dbReference type="SUPFAM" id="SSF52499">
    <property type="entry name" value="Isochorismatase-like hydrolases"/>
    <property type="match status" value="1"/>
</dbReference>